<protein>
    <recommendedName>
        <fullName evidence="2">Fibronectin type-III domain-containing protein</fullName>
    </recommendedName>
</protein>
<dbReference type="PROSITE" id="PS50853">
    <property type="entry name" value="FN3"/>
    <property type="match status" value="1"/>
</dbReference>
<feature type="chain" id="PRO_5017352424" description="Fibronectin type-III domain-containing protein" evidence="1">
    <location>
        <begin position="23"/>
        <end position="901"/>
    </location>
</feature>
<organism evidence="3 4">
    <name type="scientific">Candidatus Termititenax persephonae</name>
    <dbReference type="NCBI Taxonomy" id="2218525"/>
    <lineage>
        <taxon>Bacteria</taxon>
        <taxon>Bacillati</taxon>
        <taxon>Candidatus Margulisiibacteriota</taxon>
        <taxon>Candidatus Termititenacia</taxon>
        <taxon>Candidatus Termititenacales</taxon>
        <taxon>Candidatus Termititenacaceae</taxon>
        <taxon>Candidatus Termititenax</taxon>
    </lineage>
</organism>
<accession>A0A388TG72</accession>
<dbReference type="SUPFAM" id="SSF49265">
    <property type="entry name" value="Fibronectin type III"/>
    <property type="match status" value="1"/>
</dbReference>
<dbReference type="InterPro" id="IPR003961">
    <property type="entry name" value="FN3_dom"/>
</dbReference>
<dbReference type="InterPro" id="IPR036116">
    <property type="entry name" value="FN3_sf"/>
</dbReference>
<sequence>MRKFWGHIILLTALLVPALAFESGGANKVFATYNISGDNAVYTKDSNKINTATLKIGALAVSQGYLGQGGRVTVTYTVENTGTLGTANITSGLNFFKSSLGGTLENAKFTVTRLAPSTATYALTGGASIQNVFLVEVKDAAPGDVYVVDGTLSNGTVADGYWAEANILSGVRQPGAAGTSSLSIVRGAVTINSGIAGLPEYTNAQNVGLTIDFLTGGTVLSGVQMDISNDGINYSSKVPLASAYSWSLSSGDGKKTVYVRFSDASGRVLAVATDNIFLDVTNPSTVAAQGITTGNVTNKTFTWPAATDPTVGGVASGVTTYNIYWGTLSGGTTAMTSVAAQNRTYTATNIYPDGTYYLRIQTVDAVGNASGWQTVHTYVLDSTAPVGSLAINAGAEWTSQNNVTLTLDFSSDVTLMTIITSGGSLSGQLAVPTNKTMAFALLGSDGEKTVTITYYDMAGNASAPVVDTIKLDKTSPGTVPAGGVLPPSANLTPVLGWSPATDSVVGGVASGVSTYNIYWGNATNGTTVVASVPAAVNVYNPSITGVQEATYNLRVQAVDTVGNVGNWQTVWVYPFDDNPPTGRVTINAGAEWTSQNNVVLTLDFSADVVSMSVNGGGITAVPPGKTMDFTLAGGDGEKVVTIVYYDTAGNASAPAVDTIKLDTTLPDTVSDRDTITSNMKEPEFTWSAANDPLAGGSPVASGVTAYNIYWGSDVNGGTVVASVSSQNRIYKVAPPISTDGTYYLRLRTVDAAGNMSAWQTVYTYILDSTAPTGGVTINAGAEWTSQNNVVLTLDFSVDAVSMNVSGGSPSGLMAVPPSKTMPFTLAGDDGLKTVRVVYYDAVGNASSPVEDDIKLDKTPPGTVADHGIITSNATGYTFVWSEAIDSPTNGVASGVTTYNIY</sequence>
<keyword evidence="4" id="KW-1185">Reference proteome</keyword>
<evidence type="ECO:0000313" key="3">
    <source>
        <dbReference type="EMBL" id="GBR75637.1"/>
    </source>
</evidence>
<dbReference type="InterPro" id="IPR013783">
    <property type="entry name" value="Ig-like_fold"/>
</dbReference>
<dbReference type="AlphaFoldDB" id="A0A388TG72"/>
<dbReference type="EMBL" id="BGZO01000005">
    <property type="protein sequence ID" value="GBR75637.1"/>
    <property type="molecule type" value="Genomic_DNA"/>
</dbReference>
<proteinExistence type="predicted"/>
<gene>
    <name evidence="3" type="ORF">NO2_0291</name>
</gene>
<comment type="caution">
    <text evidence="3">The sequence shown here is derived from an EMBL/GenBank/DDBJ whole genome shotgun (WGS) entry which is preliminary data.</text>
</comment>
<evidence type="ECO:0000259" key="2">
    <source>
        <dbReference type="PROSITE" id="PS50853"/>
    </source>
</evidence>
<evidence type="ECO:0000256" key="1">
    <source>
        <dbReference type="SAM" id="SignalP"/>
    </source>
</evidence>
<dbReference type="Proteomes" id="UP000275925">
    <property type="component" value="Unassembled WGS sequence"/>
</dbReference>
<feature type="domain" description="Fibronectin type-III" evidence="2">
    <location>
        <begin position="282"/>
        <end position="386"/>
    </location>
</feature>
<reference evidence="3 4" key="1">
    <citation type="journal article" date="2019" name="ISME J.">
        <title>Genome analyses of uncultured TG2/ZB3 bacteria in 'Margulisbacteria' specifically attached to ectosymbiotic spirochetes of protists in the termite gut.</title>
        <authorList>
            <person name="Utami Y.D."/>
            <person name="Kuwahara H."/>
            <person name="Igai K."/>
            <person name="Murakami T."/>
            <person name="Sugaya K."/>
            <person name="Morikawa T."/>
            <person name="Nagura Y."/>
            <person name="Yuki M."/>
            <person name="Deevong P."/>
            <person name="Inoue T."/>
            <person name="Kihara K."/>
            <person name="Lo N."/>
            <person name="Yamada A."/>
            <person name="Ohkuma M."/>
            <person name="Hongoh Y."/>
        </authorList>
    </citation>
    <scope>NUCLEOTIDE SEQUENCE [LARGE SCALE GENOMIC DNA]</scope>
    <source>
        <strain evidence="3">NkOx7-02</strain>
    </source>
</reference>
<keyword evidence="1" id="KW-0732">Signal</keyword>
<name>A0A388TG72_9BACT</name>
<evidence type="ECO:0000313" key="4">
    <source>
        <dbReference type="Proteomes" id="UP000275925"/>
    </source>
</evidence>
<feature type="signal peptide" evidence="1">
    <location>
        <begin position="1"/>
        <end position="22"/>
    </location>
</feature>
<dbReference type="Gene3D" id="2.60.40.10">
    <property type="entry name" value="Immunoglobulins"/>
    <property type="match status" value="3"/>
</dbReference>